<accession>A0A1N6JXB8</accession>
<evidence type="ECO:0000256" key="1">
    <source>
        <dbReference type="SAM" id="SignalP"/>
    </source>
</evidence>
<gene>
    <name evidence="3" type="ORF">SAMN05444168_5355</name>
</gene>
<dbReference type="InterPro" id="IPR027843">
    <property type="entry name" value="DUF4440"/>
</dbReference>
<dbReference type="RefSeq" id="WP_217272834.1">
    <property type="nucleotide sequence ID" value="NZ_FSRM01000002.1"/>
</dbReference>
<dbReference type="EMBL" id="FSRM01000002">
    <property type="protein sequence ID" value="SIO48994.1"/>
    <property type="molecule type" value="Genomic_DNA"/>
</dbReference>
<evidence type="ECO:0000313" key="4">
    <source>
        <dbReference type="Proteomes" id="UP000184693"/>
    </source>
</evidence>
<dbReference type="SUPFAM" id="SSF54427">
    <property type="entry name" value="NTF2-like"/>
    <property type="match status" value="1"/>
</dbReference>
<dbReference type="Pfam" id="PF14534">
    <property type="entry name" value="DUF4440"/>
    <property type="match status" value="1"/>
</dbReference>
<organism evidence="3 4">
    <name type="scientific">Paraburkholderia phenazinium</name>
    <dbReference type="NCBI Taxonomy" id="60549"/>
    <lineage>
        <taxon>Bacteria</taxon>
        <taxon>Pseudomonadati</taxon>
        <taxon>Pseudomonadota</taxon>
        <taxon>Betaproteobacteria</taxon>
        <taxon>Burkholderiales</taxon>
        <taxon>Burkholderiaceae</taxon>
        <taxon>Paraburkholderia</taxon>
    </lineage>
</organism>
<reference evidence="3 4" key="1">
    <citation type="submission" date="2016-11" db="EMBL/GenBank/DDBJ databases">
        <authorList>
            <person name="Jaros S."/>
            <person name="Januszkiewicz K."/>
            <person name="Wedrychowicz H."/>
        </authorList>
    </citation>
    <scope>NUCLEOTIDE SEQUENCE [LARGE SCALE GENOMIC DNA]</scope>
    <source>
        <strain evidence="3 4">GAS86</strain>
    </source>
</reference>
<dbReference type="CDD" id="cd00531">
    <property type="entry name" value="NTF2_like"/>
    <property type="match status" value="1"/>
</dbReference>
<dbReference type="Gene3D" id="3.10.450.50">
    <property type="match status" value="1"/>
</dbReference>
<dbReference type="InterPro" id="IPR032710">
    <property type="entry name" value="NTF2-like_dom_sf"/>
</dbReference>
<name>A0A1N6JXB8_9BURK</name>
<feature type="chain" id="PRO_5012817070" description="DUF4440 domain-containing protein" evidence="1">
    <location>
        <begin position="22"/>
        <end position="160"/>
    </location>
</feature>
<evidence type="ECO:0000259" key="2">
    <source>
        <dbReference type="Pfam" id="PF14534"/>
    </source>
</evidence>
<dbReference type="NCBIfam" id="TIGR02246">
    <property type="entry name" value="SgcJ/EcaC family oxidoreductase"/>
    <property type="match status" value="1"/>
</dbReference>
<sequence>MKRHISLLLAALFIGNTLACAATSNANATEPSSQEAQSAAAQLGHLYDTNYAAKNADAMAQLYAEDGMLVSPAGKIIKGRAALKEYYEKRFGSGAKEHHIHVIDASAQGDGGFSVAEFSVQVPKGDGTFRQESGHIMAVYVKEGDGWHFRAVEPSVPAKD</sequence>
<feature type="domain" description="DUF4440" evidence="2">
    <location>
        <begin position="47"/>
        <end position="148"/>
    </location>
</feature>
<dbReference type="InterPro" id="IPR011944">
    <property type="entry name" value="Steroid_delta5-4_isomerase"/>
</dbReference>
<evidence type="ECO:0000313" key="3">
    <source>
        <dbReference type="EMBL" id="SIO48994.1"/>
    </source>
</evidence>
<dbReference type="Proteomes" id="UP000184693">
    <property type="component" value="Unassembled WGS sequence"/>
</dbReference>
<dbReference type="AlphaFoldDB" id="A0A1N6JXB8"/>
<keyword evidence="1" id="KW-0732">Signal</keyword>
<feature type="signal peptide" evidence="1">
    <location>
        <begin position="1"/>
        <end position="21"/>
    </location>
</feature>
<protein>
    <recommendedName>
        <fullName evidence="2">DUF4440 domain-containing protein</fullName>
    </recommendedName>
</protein>
<proteinExistence type="predicted"/>